<name>A0A251T5Z8_HELAN</name>
<accession>A0A251T5Z8</accession>
<evidence type="ECO:0000313" key="2">
    <source>
        <dbReference type="Proteomes" id="UP000215914"/>
    </source>
</evidence>
<reference evidence="2" key="1">
    <citation type="journal article" date="2017" name="Nature">
        <title>The sunflower genome provides insights into oil metabolism, flowering and Asterid evolution.</title>
        <authorList>
            <person name="Badouin H."/>
            <person name="Gouzy J."/>
            <person name="Grassa C.J."/>
            <person name="Murat F."/>
            <person name="Staton S.E."/>
            <person name="Cottret L."/>
            <person name="Lelandais-Briere C."/>
            <person name="Owens G.L."/>
            <person name="Carrere S."/>
            <person name="Mayjonade B."/>
            <person name="Legrand L."/>
            <person name="Gill N."/>
            <person name="Kane N.C."/>
            <person name="Bowers J.E."/>
            <person name="Hubner S."/>
            <person name="Bellec A."/>
            <person name="Berard A."/>
            <person name="Berges H."/>
            <person name="Blanchet N."/>
            <person name="Boniface M.C."/>
            <person name="Brunel D."/>
            <person name="Catrice O."/>
            <person name="Chaidir N."/>
            <person name="Claudel C."/>
            <person name="Donnadieu C."/>
            <person name="Faraut T."/>
            <person name="Fievet G."/>
            <person name="Helmstetter N."/>
            <person name="King M."/>
            <person name="Knapp S.J."/>
            <person name="Lai Z."/>
            <person name="Le Paslier M.C."/>
            <person name="Lippi Y."/>
            <person name="Lorenzon L."/>
            <person name="Mandel J.R."/>
            <person name="Marage G."/>
            <person name="Marchand G."/>
            <person name="Marquand E."/>
            <person name="Bret-Mestries E."/>
            <person name="Morien E."/>
            <person name="Nambeesan S."/>
            <person name="Nguyen T."/>
            <person name="Pegot-Espagnet P."/>
            <person name="Pouilly N."/>
            <person name="Raftis F."/>
            <person name="Sallet E."/>
            <person name="Schiex T."/>
            <person name="Thomas J."/>
            <person name="Vandecasteele C."/>
            <person name="Vares D."/>
            <person name="Vear F."/>
            <person name="Vautrin S."/>
            <person name="Crespi M."/>
            <person name="Mangin B."/>
            <person name="Burke J.M."/>
            <person name="Salse J."/>
            <person name="Munos S."/>
            <person name="Vincourt P."/>
            <person name="Rieseberg L.H."/>
            <person name="Langlade N.B."/>
        </authorList>
    </citation>
    <scope>NUCLEOTIDE SEQUENCE [LARGE SCALE GENOMIC DNA]</scope>
    <source>
        <strain evidence="2">cv. SF193</strain>
    </source>
</reference>
<dbReference type="Proteomes" id="UP000215914">
    <property type="component" value="Chromosome 12"/>
</dbReference>
<keyword evidence="2" id="KW-1185">Reference proteome</keyword>
<dbReference type="AlphaFoldDB" id="A0A251T5Z8"/>
<dbReference type="EMBL" id="CM007901">
    <property type="protein sequence ID" value="OTG05331.1"/>
    <property type="molecule type" value="Genomic_DNA"/>
</dbReference>
<dbReference type="InParanoid" id="A0A251T5Z8"/>
<sequence>MKFSKHHSFKLIKLSTPSPLRSNCLIIPTHSSTLVDSPSRLSIRFKLFGVMQSVPSISYILKAFFKSSSFSSSLSLSTKLIKSSNPNCPSLPYNDSITTCTSSIDISSW</sequence>
<protein>
    <submittedName>
        <fullName evidence="1">Uncharacterized protein</fullName>
    </submittedName>
</protein>
<evidence type="ECO:0000313" key="1">
    <source>
        <dbReference type="EMBL" id="OTG05331.1"/>
    </source>
</evidence>
<proteinExistence type="predicted"/>
<gene>
    <name evidence="1" type="ORF">HannXRQ_Chr12g0372391</name>
</gene>
<organism evidence="1 2">
    <name type="scientific">Helianthus annuus</name>
    <name type="common">Common sunflower</name>
    <dbReference type="NCBI Taxonomy" id="4232"/>
    <lineage>
        <taxon>Eukaryota</taxon>
        <taxon>Viridiplantae</taxon>
        <taxon>Streptophyta</taxon>
        <taxon>Embryophyta</taxon>
        <taxon>Tracheophyta</taxon>
        <taxon>Spermatophyta</taxon>
        <taxon>Magnoliopsida</taxon>
        <taxon>eudicotyledons</taxon>
        <taxon>Gunneridae</taxon>
        <taxon>Pentapetalae</taxon>
        <taxon>asterids</taxon>
        <taxon>campanulids</taxon>
        <taxon>Asterales</taxon>
        <taxon>Asteraceae</taxon>
        <taxon>Asteroideae</taxon>
        <taxon>Heliantheae alliance</taxon>
        <taxon>Heliantheae</taxon>
        <taxon>Helianthus</taxon>
    </lineage>
</organism>
<dbReference type="OMA" id="ECTHAEP"/>